<proteinExistence type="predicted"/>
<evidence type="ECO:0000313" key="2">
    <source>
        <dbReference type="EMBL" id="AMY11651.1"/>
    </source>
</evidence>
<dbReference type="EMBL" id="CP015136">
    <property type="protein sequence ID" value="AMY11651.1"/>
    <property type="molecule type" value="Genomic_DNA"/>
</dbReference>
<keyword evidence="3" id="KW-1185">Reference proteome</keyword>
<feature type="region of interest" description="Disordered" evidence="1">
    <location>
        <begin position="1"/>
        <end position="53"/>
    </location>
</feature>
<dbReference type="STRING" id="1855912.LuPra_04907"/>
<feature type="compositionally biased region" description="Basic and acidic residues" evidence="1">
    <location>
        <begin position="1"/>
        <end position="15"/>
    </location>
</feature>
<gene>
    <name evidence="2" type="ORF">LuPra_04907</name>
</gene>
<dbReference type="Proteomes" id="UP000076079">
    <property type="component" value="Chromosome"/>
</dbReference>
<evidence type="ECO:0000256" key="1">
    <source>
        <dbReference type="SAM" id="MobiDB-lite"/>
    </source>
</evidence>
<reference evidence="3" key="2">
    <citation type="submission" date="2016-04" db="EMBL/GenBank/DDBJ databases">
        <title>First Complete Genome Sequence of a Subdivision 6 Acidobacterium.</title>
        <authorList>
            <person name="Huang S."/>
            <person name="Vieira S."/>
            <person name="Bunk B."/>
            <person name="Riedel T."/>
            <person name="Sproeer C."/>
            <person name="Overmann J."/>
        </authorList>
    </citation>
    <scope>NUCLEOTIDE SEQUENCE [LARGE SCALE GENOMIC DNA]</scope>
    <source>
        <strain evidence="3">DSM 100886 HEG_-6_39</strain>
    </source>
</reference>
<sequence>MEHHGADVAGRHEQRQACGVGSNVGAAAFQEARPRGSTPARRPAVTSAAPDSSIVSTTARIGRAALRMAVYLTTRMEHRS</sequence>
<reference evidence="2 3" key="1">
    <citation type="journal article" date="2016" name="Genome Announc.">
        <title>First Complete Genome Sequence of a Subdivision 6 Acidobacterium Strain.</title>
        <authorList>
            <person name="Huang S."/>
            <person name="Vieira S."/>
            <person name="Bunk B."/>
            <person name="Riedel T."/>
            <person name="Sproer C."/>
            <person name="Overmann J."/>
        </authorList>
    </citation>
    <scope>NUCLEOTIDE SEQUENCE [LARGE SCALE GENOMIC DNA]</scope>
    <source>
        <strain evidence="3">DSM 100886 HEG_-6_39</strain>
    </source>
</reference>
<organism evidence="2 3">
    <name type="scientific">Luteitalea pratensis</name>
    <dbReference type="NCBI Taxonomy" id="1855912"/>
    <lineage>
        <taxon>Bacteria</taxon>
        <taxon>Pseudomonadati</taxon>
        <taxon>Acidobacteriota</taxon>
        <taxon>Vicinamibacteria</taxon>
        <taxon>Vicinamibacterales</taxon>
        <taxon>Vicinamibacteraceae</taxon>
        <taxon>Luteitalea</taxon>
    </lineage>
</organism>
<dbReference type="KEGG" id="abac:LuPra_04907"/>
<protein>
    <submittedName>
        <fullName evidence="2">Uncharacterized protein</fullName>
    </submittedName>
</protein>
<evidence type="ECO:0000313" key="3">
    <source>
        <dbReference type="Proteomes" id="UP000076079"/>
    </source>
</evidence>
<dbReference type="AlphaFoldDB" id="A0A143PTD9"/>
<accession>A0A143PTD9</accession>
<name>A0A143PTD9_LUTPR</name>